<dbReference type="InterPro" id="IPR003604">
    <property type="entry name" value="Matrin/U1-like-C_Znf_C2H2"/>
</dbReference>
<organism evidence="3">
    <name type="scientific">Ceratitis capitata</name>
    <name type="common">Mediterranean fruit fly</name>
    <name type="synonym">Tephritis capitata</name>
    <dbReference type="NCBI Taxonomy" id="7213"/>
    <lineage>
        <taxon>Eukaryota</taxon>
        <taxon>Metazoa</taxon>
        <taxon>Ecdysozoa</taxon>
        <taxon>Arthropoda</taxon>
        <taxon>Hexapoda</taxon>
        <taxon>Insecta</taxon>
        <taxon>Pterygota</taxon>
        <taxon>Neoptera</taxon>
        <taxon>Endopterygota</taxon>
        <taxon>Diptera</taxon>
        <taxon>Brachycera</taxon>
        <taxon>Muscomorpha</taxon>
        <taxon>Tephritoidea</taxon>
        <taxon>Tephritidae</taxon>
        <taxon>Ceratitis</taxon>
        <taxon>Ceratitis</taxon>
    </lineage>
</organism>
<dbReference type="OrthoDB" id="434647at2759"/>
<dbReference type="PROSITE" id="PS00028">
    <property type="entry name" value="ZINC_FINGER_C2H2_1"/>
    <property type="match status" value="2"/>
</dbReference>
<name>W8CBV3_CERCA</name>
<dbReference type="PANTHER" id="PTHR46786">
    <property type="entry name" value="ZINC FINGER MATRIN-TYPE PROTEIN 3"/>
    <property type="match status" value="1"/>
</dbReference>
<dbReference type="Gene3D" id="3.30.160.60">
    <property type="entry name" value="Classic Zinc Finger"/>
    <property type="match status" value="4"/>
</dbReference>
<evidence type="ECO:0000313" key="3">
    <source>
        <dbReference type="EMBL" id="JAC02075.1"/>
    </source>
</evidence>
<dbReference type="Pfam" id="PF12874">
    <property type="entry name" value="zf-met"/>
    <property type="match status" value="4"/>
</dbReference>
<dbReference type="PANTHER" id="PTHR46786:SF1">
    <property type="entry name" value="ZINC FINGER MATRIN-TYPE PROTEIN 3"/>
    <property type="match status" value="1"/>
</dbReference>
<dbReference type="AlphaFoldDB" id="W8CBV3"/>
<reference evidence="3" key="1">
    <citation type="submission" date="2013-07" db="EMBL/GenBank/DDBJ databases">
        <authorList>
            <person name="Geib S."/>
        </authorList>
    </citation>
    <scope>NUCLEOTIDE SEQUENCE</scope>
</reference>
<accession>W8CBV3</accession>
<gene>
    <name evidence="3" type="primary">Z385D</name>
</gene>
<dbReference type="SMART" id="SM00355">
    <property type="entry name" value="ZnF_C2H2"/>
    <property type="match status" value="4"/>
</dbReference>
<feature type="domain" description="C2H2-type" evidence="2">
    <location>
        <begin position="176"/>
        <end position="198"/>
    </location>
</feature>
<feature type="region of interest" description="Disordered" evidence="1">
    <location>
        <begin position="54"/>
        <end position="89"/>
    </location>
</feature>
<reference evidence="3" key="2">
    <citation type="journal article" date="2014" name="BMC Genomics">
        <title>A genomic perspective to assessing quality of mass-reared SIT flies used in Mediterranean fruit fly (Ceratitis capitata) eradication in California.</title>
        <authorList>
            <person name="Calla B."/>
            <person name="Hall B."/>
            <person name="Hou S."/>
            <person name="Geib S.M."/>
        </authorList>
    </citation>
    <scope>NUCLEOTIDE SEQUENCE</scope>
</reference>
<dbReference type="InterPro" id="IPR036236">
    <property type="entry name" value="Znf_C2H2_sf"/>
</dbReference>
<proteinExistence type="evidence at transcript level"/>
<dbReference type="SUPFAM" id="SSF57667">
    <property type="entry name" value="beta-beta-alpha zinc fingers"/>
    <property type="match status" value="4"/>
</dbReference>
<feature type="compositionally biased region" description="Polar residues" evidence="1">
    <location>
        <begin position="77"/>
        <end position="89"/>
    </location>
</feature>
<feature type="domain" description="C2H2-type" evidence="2">
    <location>
        <begin position="362"/>
        <end position="384"/>
    </location>
</feature>
<dbReference type="EMBL" id="GAMC01004481">
    <property type="protein sequence ID" value="JAC02075.1"/>
    <property type="molecule type" value="mRNA"/>
</dbReference>
<evidence type="ECO:0000259" key="2">
    <source>
        <dbReference type="PROSITE" id="PS00028"/>
    </source>
</evidence>
<dbReference type="SMART" id="SM00451">
    <property type="entry name" value="ZnF_U1"/>
    <property type="match status" value="4"/>
</dbReference>
<dbReference type="InterPro" id="IPR013087">
    <property type="entry name" value="Znf_C2H2_type"/>
</dbReference>
<dbReference type="GO" id="GO:0008270">
    <property type="term" value="F:zinc ion binding"/>
    <property type="evidence" value="ECO:0007669"/>
    <property type="project" value="InterPro"/>
</dbReference>
<dbReference type="GO" id="GO:0003676">
    <property type="term" value="F:nucleic acid binding"/>
    <property type="evidence" value="ECO:0007669"/>
    <property type="project" value="InterPro"/>
</dbReference>
<dbReference type="InterPro" id="IPR052644">
    <property type="entry name" value="ZMAT3"/>
</dbReference>
<evidence type="ECO:0000256" key="1">
    <source>
        <dbReference type="SAM" id="MobiDB-lite"/>
    </source>
</evidence>
<sequence>MSYGFLAGYHIPTAQSEVTEATVPPPPPPLEEQQLTVDIHNQYQNFNRYIPAGLQGTNYTPPPVSIPQKRKYDVGPGSSTKEPSDQPASYGSLVIFQGRDPSYPDELNKLIHPLHCALCFVQMNSAKSARDHYQSKQHDRHITSWLKTNYTDKAITAPTIKRFIKEGPTGPDAFQCDLCDLKFGSLAHANQHFAGRRHKLVANKISQPSGSGYYNAEHKWVRTSTKYVPNDDKDRRFGIGELFKYQQCVNEVAPTPEIATPTTEGIQCAIETAKNVSTSLFCEICKIAATSESQMTMHLQGIKHKKKLKALGLECTIEKSLTPSGIPAITVNGEGTILQSLQQNNPNVDLSMYRTPSGSYYCECCNMSMCHVAALQQHLIGKKHLKKVSEAKEKSKLKLN</sequence>
<protein>
    <submittedName>
        <fullName evidence="3">Zinc finger protein 385D</fullName>
    </submittedName>
</protein>